<sequence>MTHHPRPVTGLTATGALMTVHLAWEPRAHGPLVDHYRVHAVPAGRAERGLRHLGDDTLLARTVYPRWEHGGRSPEGEEWVYVVVTVDAAGRWSRPSRPERAHSLPSVTTGCPVAQVGDFDRRSLELRHAPAGYKAIATEHPDGLITVGPDDGPAQWPYLLPGPGDTWAGSRAYTLRWTVRADRPVSRPAVALWGIDTTRLGGRLEVALGTWQQATDLPRGATKGSREGDATLPDTPLRPVSLEWELPSPLPAGEHLLTATLAEGGWLAWDAAGLFDLA</sequence>
<evidence type="ECO:0008006" key="4">
    <source>
        <dbReference type="Google" id="ProtNLM"/>
    </source>
</evidence>
<evidence type="ECO:0000256" key="1">
    <source>
        <dbReference type="SAM" id="MobiDB-lite"/>
    </source>
</evidence>
<comment type="caution">
    <text evidence="2">The sequence shown here is derived from an EMBL/GenBank/DDBJ whole genome shotgun (WGS) entry which is preliminary data.</text>
</comment>
<name>A0A2I1PBN4_9MICO</name>
<dbReference type="RefSeq" id="WP_070706181.1">
    <property type="nucleotide sequence ID" value="NZ_JBHLVH010000018.1"/>
</dbReference>
<dbReference type="OrthoDB" id="4408269at2"/>
<organism evidence="2 3">
    <name type="scientific">Kytococcus schroeteri</name>
    <dbReference type="NCBI Taxonomy" id="138300"/>
    <lineage>
        <taxon>Bacteria</taxon>
        <taxon>Bacillati</taxon>
        <taxon>Actinomycetota</taxon>
        <taxon>Actinomycetes</taxon>
        <taxon>Micrococcales</taxon>
        <taxon>Kytococcaceae</taxon>
        <taxon>Kytococcus</taxon>
    </lineage>
</organism>
<evidence type="ECO:0000313" key="3">
    <source>
        <dbReference type="Proteomes" id="UP000234206"/>
    </source>
</evidence>
<dbReference type="Proteomes" id="UP000234206">
    <property type="component" value="Unassembled WGS sequence"/>
</dbReference>
<reference evidence="2 3" key="1">
    <citation type="submission" date="2017-12" db="EMBL/GenBank/DDBJ databases">
        <title>Phylogenetic diversity of female urinary microbiome.</title>
        <authorList>
            <person name="Thomas-White K."/>
            <person name="Wolfe A.J."/>
        </authorList>
    </citation>
    <scope>NUCLEOTIDE SEQUENCE [LARGE SCALE GENOMIC DNA]</scope>
    <source>
        <strain evidence="2 3">UMB1298</strain>
    </source>
</reference>
<keyword evidence="3" id="KW-1185">Reference proteome</keyword>
<dbReference type="EMBL" id="PKIZ01000006">
    <property type="protein sequence ID" value="PKZ42046.1"/>
    <property type="molecule type" value="Genomic_DNA"/>
</dbReference>
<protein>
    <recommendedName>
        <fullName evidence="4">Rhamnogalacturonan lyase domain-containing protein</fullName>
    </recommendedName>
</protein>
<evidence type="ECO:0000313" key="2">
    <source>
        <dbReference type="EMBL" id="PKZ42046.1"/>
    </source>
</evidence>
<accession>A0A2I1PBN4</accession>
<dbReference type="AlphaFoldDB" id="A0A2I1PBN4"/>
<proteinExistence type="predicted"/>
<gene>
    <name evidence="2" type="ORF">CYJ76_04150</name>
</gene>
<feature type="region of interest" description="Disordered" evidence="1">
    <location>
        <begin position="216"/>
        <end position="237"/>
    </location>
</feature>